<gene>
    <name evidence="2" type="ORF">E8K88_03455</name>
</gene>
<sequence>MLVRLNGLIDARAMCAQWPRLFKTHAVLSLFAAVPGSASSSPTRPIMSNLALTSSLVALSIVAIIFLTAKLKANVFGALFAVSLALAMLGTDLPLAKVIDTLKTGFGSTLGNISFIIIFGAAIAVCMQKSGGALSIASHILNFSGKKNAKPAMAWTGFIPGLTIFCDTGYIILSGIARSISANAKVPMPLIASILGSALFAVHCLVPTHPGALAAASTLSANIGWMVLAGIAFSIPGLLAAYFWSAWMCKGQNYAPAELTEDETISTEKLPSFGFSLVPIVLPLVLISISTLLTTLGFKDGFATPLHFLGNPVIALLVGMLCAMWLLAANGGKKGDFNHVLEDAIMKAGPILIITGAGGMFGAIIKETGVGTALGDVLGGASVGLLVPFIIAALLKTAQGSSTVAALTSAAIIAPSLATFGLDSDMGRIFAVLAVCAGSMVASHANDSYFWVVTKMSNIEMKDSLRVFTSATIVMGVVSFACIWGVSLFVL</sequence>
<feature type="transmembrane region" description="Helical" evidence="1">
    <location>
        <begin position="115"/>
        <end position="141"/>
    </location>
</feature>
<dbReference type="Proteomes" id="UP000306236">
    <property type="component" value="Unassembled WGS sequence"/>
</dbReference>
<dbReference type="AlphaFoldDB" id="A0A4S5BW90"/>
<feature type="transmembrane region" description="Helical" evidence="1">
    <location>
        <begin position="273"/>
        <end position="296"/>
    </location>
</feature>
<keyword evidence="1" id="KW-0472">Membrane</keyword>
<feature type="transmembrane region" description="Helical" evidence="1">
    <location>
        <begin position="153"/>
        <end position="176"/>
    </location>
</feature>
<accession>A0A4S5BW90</accession>
<feature type="transmembrane region" description="Helical" evidence="1">
    <location>
        <begin position="188"/>
        <end position="207"/>
    </location>
</feature>
<keyword evidence="3" id="KW-1185">Reference proteome</keyword>
<keyword evidence="1" id="KW-0812">Transmembrane</keyword>
<reference evidence="2 3" key="1">
    <citation type="submission" date="2019-04" db="EMBL/GenBank/DDBJ databases">
        <title>Lampropedia sp YIM MLB12 draf genome.</title>
        <authorList>
            <person name="Wang Y.-X."/>
        </authorList>
    </citation>
    <scope>NUCLEOTIDE SEQUENCE [LARGE SCALE GENOMIC DNA]</scope>
    <source>
        <strain evidence="2 3">YIM MLB12</strain>
    </source>
</reference>
<dbReference type="GO" id="GO:0005886">
    <property type="term" value="C:plasma membrane"/>
    <property type="evidence" value="ECO:0007669"/>
    <property type="project" value="TreeGrafter"/>
</dbReference>
<keyword evidence="1" id="KW-1133">Transmembrane helix</keyword>
<dbReference type="EMBL" id="SSWX01000003">
    <property type="protein sequence ID" value="THJ35653.1"/>
    <property type="molecule type" value="Genomic_DNA"/>
</dbReference>
<dbReference type="Pfam" id="PF02447">
    <property type="entry name" value="GntP_permease"/>
    <property type="match status" value="1"/>
</dbReference>
<dbReference type="PANTHER" id="PTHR30354:SF11">
    <property type="entry name" value="PERMEASE"/>
    <property type="match status" value="1"/>
</dbReference>
<feature type="transmembrane region" description="Helical" evidence="1">
    <location>
        <begin position="308"/>
        <end position="328"/>
    </location>
</feature>
<feature type="transmembrane region" description="Helical" evidence="1">
    <location>
        <begin position="465"/>
        <end position="490"/>
    </location>
</feature>
<feature type="transmembrane region" description="Helical" evidence="1">
    <location>
        <begin position="50"/>
        <end position="69"/>
    </location>
</feature>
<evidence type="ECO:0000313" key="2">
    <source>
        <dbReference type="EMBL" id="THJ35653.1"/>
    </source>
</evidence>
<feature type="transmembrane region" description="Helical" evidence="1">
    <location>
        <begin position="76"/>
        <end position="95"/>
    </location>
</feature>
<name>A0A4S5BW90_9BURK</name>
<protein>
    <submittedName>
        <fullName evidence="2">GntP family permease</fullName>
    </submittedName>
</protein>
<feature type="transmembrane region" description="Helical" evidence="1">
    <location>
        <begin position="401"/>
        <end position="422"/>
    </location>
</feature>
<feature type="transmembrane region" description="Helical" evidence="1">
    <location>
        <begin position="219"/>
        <end position="244"/>
    </location>
</feature>
<feature type="transmembrane region" description="Helical" evidence="1">
    <location>
        <begin position="348"/>
        <end position="365"/>
    </location>
</feature>
<feature type="transmembrane region" description="Helical" evidence="1">
    <location>
        <begin position="377"/>
        <end position="395"/>
    </location>
</feature>
<evidence type="ECO:0000313" key="3">
    <source>
        <dbReference type="Proteomes" id="UP000306236"/>
    </source>
</evidence>
<dbReference type="OrthoDB" id="9787129at2"/>
<organism evidence="2 3">
    <name type="scientific">Lampropedia aestuarii</name>
    <dbReference type="NCBI Taxonomy" id="2562762"/>
    <lineage>
        <taxon>Bacteria</taxon>
        <taxon>Pseudomonadati</taxon>
        <taxon>Pseudomonadota</taxon>
        <taxon>Betaproteobacteria</taxon>
        <taxon>Burkholderiales</taxon>
        <taxon>Comamonadaceae</taxon>
        <taxon>Lampropedia</taxon>
    </lineage>
</organism>
<dbReference type="InterPro" id="IPR003474">
    <property type="entry name" value="Glcn_transporter"/>
</dbReference>
<comment type="caution">
    <text evidence="2">The sequence shown here is derived from an EMBL/GenBank/DDBJ whole genome shotgun (WGS) entry which is preliminary data.</text>
</comment>
<proteinExistence type="predicted"/>
<feature type="transmembrane region" description="Helical" evidence="1">
    <location>
        <begin position="429"/>
        <end position="445"/>
    </location>
</feature>
<dbReference type="GO" id="GO:0015128">
    <property type="term" value="F:gluconate transmembrane transporter activity"/>
    <property type="evidence" value="ECO:0007669"/>
    <property type="project" value="InterPro"/>
</dbReference>
<evidence type="ECO:0000256" key="1">
    <source>
        <dbReference type="SAM" id="Phobius"/>
    </source>
</evidence>
<dbReference type="PANTHER" id="PTHR30354">
    <property type="entry name" value="GNT FAMILY GLUCONATE TRANSPORTER"/>
    <property type="match status" value="1"/>
</dbReference>